<feature type="binding site" evidence="7">
    <location>
        <position position="251"/>
    </location>
    <ligand>
        <name>substrate</name>
    </ligand>
</feature>
<gene>
    <name evidence="10" type="ORF">FB461_1404</name>
</gene>
<dbReference type="Proteomes" id="UP000315389">
    <property type="component" value="Unassembled WGS sequence"/>
</dbReference>
<dbReference type="PIRSF" id="PIRSF038994">
    <property type="entry name" value="NagA"/>
    <property type="match status" value="1"/>
</dbReference>
<evidence type="ECO:0000313" key="11">
    <source>
        <dbReference type="Proteomes" id="UP000315389"/>
    </source>
</evidence>
<evidence type="ECO:0000256" key="7">
    <source>
        <dbReference type="PIRSR" id="PIRSR038994-2"/>
    </source>
</evidence>
<feature type="binding site" evidence="8">
    <location>
        <position position="195"/>
    </location>
    <ligand>
        <name>Zn(2+)</name>
        <dbReference type="ChEBI" id="CHEBI:29105"/>
    </ligand>
</feature>
<evidence type="ECO:0000256" key="8">
    <source>
        <dbReference type="PIRSR" id="PIRSR038994-3"/>
    </source>
</evidence>
<dbReference type="OrthoDB" id="9776488at2"/>
<dbReference type="RefSeq" id="WP_142120142.1">
    <property type="nucleotide sequence ID" value="NZ_BAAASV010000002.1"/>
</dbReference>
<dbReference type="NCBIfam" id="TIGR00221">
    <property type="entry name" value="nagA"/>
    <property type="match status" value="1"/>
</dbReference>
<protein>
    <submittedName>
        <fullName evidence="10">N-acetylglucosamine 6-phosphate deacetylase</fullName>
    </submittedName>
</protein>
<evidence type="ECO:0000256" key="5">
    <source>
        <dbReference type="PIRNR" id="PIRNR038994"/>
    </source>
</evidence>
<comment type="caution">
    <text evidence="10">The sequence shown here is derived from an EMBL/GenBank/DDBJ whole genome shotgun (WGS) entry which is preliminary data.</text>
</comment>
<dbReference type="AlphaFoldDB" id="A0A542ZX01"/>
<sequence>MSSPRTIIRAARIVGSDAIYEPGWIVSEGGLVLEIGTGDPPAADAELLDLPGATLVPGFVDIHTHGGGGGTYAGSDRDSAVLARSAHLTNGTTTTMASQVTQSPAELLAGVRMLADLAREGVIRGIHLEGPWISPAKKGAHPLQFLRDPDAREIDALLTAGDGAIRMVTLAPELPGAIAAIGRFVEAGVRVAIGHTDADYDTTRRAIDAGATVATHLFNAMRPLGHREPGPILALLSDPRVVVELIADGVHTHPDLVAWVRRIAAPGRVAYVTDAMSAACIDDGDYLLGALDVEVRGGVARIAGTGTIAGSTTTMADSFRAALRAEPGAATENELLAAVRVTATTPAAAMGWEDVGDLFPGKRTDAVALEPSGQVRTVLLGGTVVE</sequence>
<keyword evidence="11" id="KW-1185">Reference proteome</keyword>
<dbReference type="Pfam" id="PF01979">
    <property type="entry name" value="Amidohydro_1"/>
    <property type="match status" value="1"/>
</dbReference>
<feature type="binding site" evidence="7">
    <location>
        <position position="227"/>
    </location>
    <ligand>
        <name>substrate</name>
    </ligand>
</feature>
<dbReference type="GO" id="GO:0046872">
    <property type="term" value="F:metal ion binding"/>
    <property type="evidence" value="ECO:0007669"/>
    <property type="project" value="UniProtKB-KW"/>
</dbReference>
<evidence type="ECO:0000256" key="2">
    <source>
        <dbReference type="ARBA" id="ARBA00022723"/>
    </source>
</evidence>
<dbReference type="SUPFAM" id="SSF51556">
    <property type="entry name" value="Metallo-dependent hydrolases"/>
    <property type="match status" value="1"/>
</dbReference>
<evidence type="ECO:0000256" key="3">
    <source>
        <dbReference type="ARBA" id="ARBA00022801"/>
    </source>
</evidence>
<keyword evidence="4 5" id="KW-0119">Carbohydrate metabolism</keyword>
<comment type="similarity">
    <text evidence="1 5">Belongs to the metallo-dependent hydrolases superfamily. NagA family.</text>
</comment>
<dbReference type="GO" id="GO:0006046">
    <property type="term" value="P:N-acetylglucosamine catabolic process"/>
    <property type="evidence" value="ECO:0007669"/>
    <property type="project" value="TreeGrafter"/>
</dbReference>
<proteinExistence type="inferred from homology"/>
<name>A0A542ZX01_RARFA</name>
<feature type="domain" description="Amidohydrolase-related" evidence="9">
    <location>
        <begin position="54"/>
        <end position="385"/>
    </location>
</feature>
<feature type="active site" description="Proton donor/acceptor" evidence="6">
    <location>
        <position position="274"/>
    </location>
</feature>
<feature type="binding site" evidence="7">
    <location>
        <begin position="308"/>
        <end position="310"/>
    </location>
    <ligand>
        <name>substrate</name>
    </ligand>
</feature>
<dbReference type="InterPro" id="IPR032466">
    <property type="entry name" value="Metal_Hydrolase"/>
</dbReference>
<dbReference type="PANTHER" id="PTHR11113">
    <property type="entry name" value="N-ACETYLGLUCOSAMINE-6-PHOSPHATE DEACETYLASE"/>
    <property type="match status" value="1"/>
</dbReference>
<dbReference type="Gene3D" id="2.30.40.10">
    <property type="entry name" value="Urease, subunit C, domain 1"/>
    <property type="match status" value="1"/>
</dbReference>
<dbReference type="PANTHER" id="PTHR11113:SF14">
    <property type="entry name" value="N-ACETYLGLUCOSAMINE-6-PHOSPHATE DEACETYLASE"/>
    <property type="match status" value="1"/>
</dbReference>
<comment type="cofactor">
    <cofactor evidence="8">
        <name>a divalent metal cation</name>
        <dbReference type="ChEBI" id="CHEBI:60240"/>
    </cofactor>
    <text evidence="8">Binds 1 divalent metal cation per subunit.</text>
</comment>
<dbReference type="Gene3D" id="3.20.20.140">
    <property type="entry name" value="Metal-dependent hydrolases"/>
    <property type="match status" value="1"/>
</dbReference>
<evidence type="ECO:0000256" key="1">
    <source>
        <dbReference type="ARBA" id="ARBA00010716"/>
    </source>
</evidence>
<evidence type="ECO:0000256" key="4">
    <source>
        <dbReference type="ARBA" id="ARBA00023277"/>
    </source>
</evidence>
<dbReference type="InterPro" id="IPR006680">
    <property type="entry name" value="Amidohydro-rel"/>
</dbReference>
<dbReference type="SUPFAM" id="SSF51338">
    <property type="entry name" value="Composite domain of metallo-dependent hydrolases"/>
    <property type="match status" value="1"/>
</dbReference>
<keyword evidence="2 8" id="KW-0479">Metal-binding</keyword>
<keyword evidence="3 5" id="KW-0378">Hydrolase</keyword>
<evidence type="ECO:0000313" key="10">
    <source>
        <dbReference type="EMBL" id="TQL64878.1"/>
    </source>
</evidence>
<evidence type="ECO:0000259" key="9">
    <source>
        <dbReference type="Pfam" id="PF01979"/>
    </source>
</evidence>
<feature type="binding site" evidence="8">
    <location>
        <position position="216"/>
    </location>
    <ligand>
        <name>Zn(2+)</name>
        <dbReference type="ChEBI" id="CHEBI:29105"/>
    </ligand>
</feature>
<dbReference type="InterPro" id="IPR003764">
    <property type="entry name" value="GlcNAc_6-P_deAcase"/>
</dbReference>
<reference evidence="10 11" key="1">
    <citation type="submission" date="2019-06" db="EMBL/GenBank/DDBJ databases">
        <title>Sequencing the genomes of 1000 actinobacteria strains.</title>
        <authorList>
            <person name="Klenk H.-P."/>
        </authorList>
    </citation>
    <scope>NUCLEOTIDE SEQUENCE [LARGE SCALE GENOMIC DNA]</scope>
    <source>
        <strain evidence="10 11">DSM 4813</strain>
    </source>
</reference>
<feature type="binding site" evidence="8">
    <location>
        <position position="129"/>
    </location>
    <ligand>
        <name>Zn(2+)</name>
        <dbReference type="ChEBI" id="CHEBI:29105"/>
    </ligand>
</feature>
<dbReference type="EMBL" id="VFOS01000001">
    <property type="protein sequence ID" value="TQL64878.1"/>
    <property type="molecule type" value="Genomic_DNA"/>
</dbReference>
<dbReference type="InterPro" id="IPR011059">
    <property type="entry name" value="Metal-dep_hydrolase_composite"/>
</dbReference>
<organism evidence="10 11">
    <name type="scientific">Rarobacter faecitabidus</name>
    <dbReference type="NCBI Taxonomy" id="13243"/>
    <lineage>
        <taxon>Bacteria</taxon>
        <taxon>Bacillati</taxon>
        <taxon>Actinomycetota</taxon>
        <taxon>Actinomycetes</taxon>
        <taxon>Micrococcales</taxon>
        <taxon>Rarobacteraceae</taxon>
        <taxon>Rarobacter</taxon>
    </lineage>
</organism>
<dbReference type="GO" id="GO:0008448">
    <property type="term" value="F:N-acetylglucosamine-6-phosphate deacetylase activity"/>
    <property type="evidence" value="ECO:0007669"/>
    <property type="project" value="InterPro"/>
</dbReference>
<accession>A0A542ZX01</accession>
<dbReference type="CDD" id="cd00854">
    <property type="entry name" value="NagA"/>
    <property type="match status" value="1"/>
</dbReference>
<evidence type="ECO:0000256" key="6">
    <source>
        <dbReference type="PIRSR" id="PIRSR038994-1"/>
    </source>
</evidence>
<feature type="binding site" evidence="7">
    <location>
        <position position="140"/>
    </location>
    <ligand>
        <name>substrate</name>
    </ligand>
</feature>
<feature type="binding site" evidence="7">
    <location>
        <begin position="219"/>
        <end position="220"/>
    </location>
    <ligand>
        <name>substrate</name>
    </ligand>
</feature>